<comment type="catalytic activity">
    <reaction evidence="1">
        <text>ATP + protein L-histidine = ADP + protein N-phospho-L-histidine.</text>
        <dbReference type="EC" id="2.7.13.3"/>
    </reaction>
</comment>
<dbReference type="InterPro" id="IPR003594">
    <property type="entry name" value="HATPase_dom"/>
</dbReference>
<dbReference type="InterPro" id="IPR050428">
    <property type="entry name" value="TCS_sensor_his_kinase"/>
</dbReference>
<dbReference type="SUPFAM" id="SSF55874">
    <property type="entry name" value="ATPase domain of HSP90 chaperone/DNA topoisomerase II/histidine kinase"/>
    <property type="match status" value="1"/>
</dbReference>
<evidence type="ECO:0000256" key="8">
    <source>
        <dbReference type="SAM" id="Phobius"/>
    </source>
</evidence>
<evidence type="ECO:0000313" key="10">
    <source>
        <dbReference type="EMBL" id="MBE9460279.1"/>
    </source>
</evidence>
<reference evidence="11" key="1">
    <citation type="submission" date="2023-07" db="EMBL/GenBank/DDBJ databases">
        <title>Dyadobacter sp. nov 'subterranea' isolated from contaminted grondwater.</title>
        <authorList>
            <person name="Szabo I."/>
            <person name="Al-Omari J."/>
            <person name="Szerdahelyi S.G."/>
            <person name="Rado J."/>
        </authorList>
    </citation>
    <scope>NUCLEOTIDE SEQUENCE [LARGE SCALE GENOMIC DNA]</scope>
    <source>
        <strain evidence="11">UP-52</strain>
    </source>
</reference>
<evidence type="ECO:0000256" key="5">
    <source>
        <dbReference type="ARBA" id="ARBA00022692"/>
    </source>
</evidence>
<keyword evidence="11" id="KW-1185">Reference proteome</keyword>
<evidence type="ECO:0000256" key="2">
    <source>
        <dbReference type="ARBA" id="ARBA00012438"/>
    </source>
</evidence>
<keyword evidence="6 10" id="KW-0418">Kinase</keyword>
<dbReference type="Gene3D" id="1.10.287.130">
    <property type="match status" value="1"/>
</dbReference>
<dbReference type="PANTHER" id="PTHR45436">
    <property type="entry name" value="SENSOR HISTIDINE KINASE YKOH"/>
    <property type="match status" value="1"/>
</dbReference>
<name>A0ABR9W7R4_9BACT</name>
<dbReference type="EC" id="2.7.13.3" evidence="2"/>
<dbReference type="InterPro" id="IPR005467">
    <property type="entry name" value="His_kinase_dom"/>
</dbReference>
<evidence type="ECO:0000256" key="1">
    <source>
        <dbReference type="ARBA" id="ARBA00000085"/>
    </source>
</evidence>
<keyword evidence="8" id="KW-0472">Membrane</keyword>
<comment type="caution">
    <text evidence="10">The sequence shown here is derived from an EMBL/GenBank/DDBJ whole genome shotgun (WGS) entry which is preliminary data.</text>
</comment>
<dbReference type="Pfam" id="PF02518">
    <property type="entry name" value="HATPase_c"/>
    <property type="match status" value="1"/>
</dbReference>
<dbReference type="PANTHER" id="PTHR45436:SF5">
    <property type="entry name" value="SENSOR HISTIDINE KINASE TRCS"/>
    <property type="match status" value="1"/>
</dbReference>
<proteinExistence type="predicted"/>
<dbReference type="SMART" id="SM00387">
    <property type="entry name" value="HATPase_c"/>
    <property type="match status" value="1"/>
</dbReference>
<evidence type="ECO:0000313" key="11">
    <source>
        <dbReference type="Proteomes" id="UP000634134"/>
    </source>
</evidence>
<keyword evidence="3" id="KW-0597">Phosphoprotein</keyword>
<evidence type="ECO:0000256" key="7">
    <source>
        <dbReference type="ARBA" id="ARBA00022989"/>
    </source>
</evidence>
<evidence type="ECO:0000256" key="4">
    <source>
        <dbReference type="ARBA" id="ARBA00022679"/>
    </source>
</evidence>
<sequence>MKLLEKTSRIYLMVSLVIYLAVGIAFYWIIKYMIYDEVETRLKVEMQDFESFIRSHDTWNNNSYFVENKIEVMPVTGEYSHTVIFKDTLIQNRYDEGISPFRQLTFYTIIGGVPHRVAIRKSMIESYKLIEAISAAMVTFLGLLMISMFLFQRRLSGKLWKPFYDTLTRIKEFDLTKKEKLQLPQSEVTEFSELDDVLKKMADKMQHDYTSLKEFTENASHEIQTPLALINARVEQFIQSKDLSENHTYWIEEIYHASRRMSRLNQGLLLLAKIENQQFTDTEDLDLVDLLKSKLSDFEDILTHKQIEVKMDLRSRFDINMSPSLADILLNNILSNAIRHNYLNGQLFLESDENYLKISNTGSELSTDPERLFERFKKESSGAESVGLGLAIVKQICDNYWLEIEYTYHETIHSIIIRQEMKELAG</sequence>
<feature type="domain" description="Histidine kinase" evidence="9">
    <location>
        <begin position="218"/>
        <end position="396"/>
    </location>
</feature>
<dbReference type="InterPro" id="IPR003661">
    <property type="entry name" value="HisK_dim/P_dom"/>
</dbReference>
<protein>
    <recommendedName>
        <fullName evidence="2">histidine kinase</fullName>
        <ecNumber evidence="2">2.7.13.3</ecNumber>
    </recommendedName>
</protein>
<dbReference type="Pfam" id="PF00512">
    <property type="entry name" value="HisKA"/>
    <property type="match status" value="1"/>
</dbReference>
<keyword evidence="5 8" id="KW-0812">Transmembrane</keyword>
<evidence type="ECO:0000259" key="9">
    <source>
        <dbReference type="PROSITE" id="PS50109"/>
    </source>
</evidence>
<dbReference type="EMBL" id="JACYGY010000001">
    <property type="protein sequence ID" value="MBE9460279.1"/>
    <property type="molecule type" value="Genomic_DNA"/>
</dbReference>
<dbReference type="InterPro" id="IPR036890">
    <property type="entry name" value="HATPase_C_sf"/>
</dbReference>
<dbReference type="PROSITE" id="PS50109">
    <property type="entry name" value="HIS_KIN"/>
    <property type="match status" value="1"/>
</dbReference>
<dbReference type="SUPFAM" id="SSF47384">
    <property type="entry name" value="Homodimeric domain of signal transducing histidine kinase"/>
    <property type="match status" value="1"/>
</dbReference>
<organism evidence="10 11">
    <name type="scientific">Dyadobacter subterraneus</name>
    <dbReference type="NCBI Taxonomy" id="2773304"/>
    <lineage>
        <taxon>Bacteria</taxon>
        <taxon>Pseudomonadati</taxon>
        <taxon>Bacteroidota</taxon>
        <taxon>Cytophagia</taxon>
        <taxon>Cytophagales</taxon>
        <taxon>Spirosomataceae</taxon>
        <taxon>Dyadobacter</taxon>
    </lineage>
</organism>
<dbReference type="InterPro" id="IPR036097">
    <property type="entry name" value="HisK_dim/P_sf"/>
</dbReference>
<feature type="transmembrane region" description="Helical" evidence="8">
    <location>
        <begin position="132"/>
        <end position="151"/>
    </location>
</feature>
<feature type="transmembrane region" description="Helical" evidence="8">
    <location>
        <begin position="12"/>
        <end position="30"/>
    </location>
</feature>
<dbReference type="RefSeq" id="WP_194118627.1">
    <property type="nucleotide sequence ID" value="NZ_JACYGY010000001.1"/>
</dbReference>
<keyword evidence="4" id="KW-0808">Transferase</keyword>
<dbReference type="GO" id="GO:0016301">
    <property type="term" value="F:kinase activity"/>
    <property type="evidence" value="ECO:0007669"/>
    <property type="project" value="UniProtKB-KW"/>
</dbReference>
<dbReference type="Proteomes" id="UP000634134">
    <property type="component" value="Unassembled WGS sequence"/>
</dbReference>
<gene>
    <name evidence="10" type="ORF">IEE83_00150</name>
</gene>
<keyword evidence="7 8" id="KW-1133">Transmembrane helix</keyword>
<dbReference type="SMART" id="SM00388">
    <property type="entry name" value="HisKA"/>
    <property type="match status" value="1"/>
</dbReference>
<dbReference type="CDD" id="cd00082">
    <property type="entry name" value="HisKA"/>
    <property type="match status" value="1"/>
</dbReference>
<dbReference type="Gene3D" id="3.30.565.10">
    <property type="entry name" value="Histidine kinase-like ATPase, C-terminal domain"/>
    <property type="match status" value="1"/>
</dbReference>
<evidence type="ECO:0000256" key="3">
    <source>
        <dbReference type="ARBA" id="ARBA00022553"/>
    </source>
</evidence>
<accession>A0ABR9W7R4</accession>
<evidence type="ECO:0000256" key="6">
    <source>
        <dbReference type="ARBA" id="ARBA00022777"/>
    </source>
</evidence>